<dbReference type="GeneID" id="63745013"/>
<dbReference type="EMBL" id="KV878209">
    <property type="protein sequence ID" value="OJJ40116.1"/>
    <property type="molecule type" value="Genomic_DNA"/>
</dbReference>
<sequence>MKIQQICLTASNCGQFRFPADVDPSIHQHDWESYTASLLRSCPESIWPQGSPTAHSLPMLVTAEDHINPLRAFHDALVAAIVDIVNRWWTDTAADFPARMPIEPYEESLLRWMNTLPAGTVAPFEKCLGSWRPDFLIEHVADPSSSDGTREQFRVCEINARFCWNGYLHGAYGQQALDEMGAEERGFRGAADCEETLNELLSLFDTSKPLHFLKGEEKGIDIHMFAHAVEERTGIRPRFITPEDLRLVPSIKAPLGQKLCCVVSPDAETSPQSTIFEFNGEWLEEIYQVNLELHQRELRAMPTKILRHVSLHCFNDMRTIFLVHDKRMLGIILQELDVLINRHVLTPSQADLLREGISTTFIPGSPEMAQFTQDSQVNPTLKDGYILKPIRSGKGAGILFGDELSWQDWQTKLQTCQQATLAPGQMSYVVQRHIPQGVYDVCMKNDHEKKQMQMVGTYHVVNGRYLGIGTWRCSPARICAVSRGGSMICSVYIDDAAM</sequence>
<name>A0A1L9RYS6_ASPWE</name>
<gene>
    <name evidence="1" type="ORF">ASPWEDRAFT_122758</name>
</gene>
<proteinExistence type="predicted"/>
<dbReference type="Proteomes" id="UP000184383">
    <property type="component" value="Unassembled WGS sequence"/>
</dbReference>
<dbReference type="SUPFAM" id="SSF56059">
    <property type="entry name" value="Glutathione synthetase ATP-binding domain-like"/>
    <property type="match status" value="1"/>
</dbReference>
<dbReference type="RefSeq" id="XP_040693792.1">
    <property type="nucleotide sequence ID" value="XM_040829165.1"/>
</dbReference>
<dbReference type="AlphaFoldDB" id="A0A1L9RYS6"/>
<keyword evidence="2" id="KW-1185">Reference proteome</keyword>
<organism evidence="1 2">
    <name type="scientific">Aspergillus wentii DTO 134E9</name>
    <dbReference type="NCBI Taxonomy" id="1073089"/>
    <lineage>
        <taxon>Eukaryota</taxon>
        <taxon>Fungi</taxon>
        <taxon>Dikarya</taxon>
        <taxon>Ascomycota</taxon>
        <taxon>Pezizomycotina</taxon>
        <taxon>Eurotiomycetes</taxon>
        <taxon>Eurotiomycetidae</taxon>
        <taxon>Eurotiales</taxon>
        <taxon>Aspergillaceae</taxon>
        <taxon>Aspergillus</taxon>
        <taxon>Aspergillus subgen. Cremei</taxon>
    </lineage>
</organism>
<evidence type="ECO:0000313" key="1">
    <source>
        <dbReference type="EMBL" id="OJJ40116.1"/>
    </source>
</evidence>
<reference evidence="2" key="1">
    <citation type="journal article" date="2017" name="Genome Biol.">
        <title>Comparative genomics reveals high biological diversity and specific adaptations in the industrially and medically important fungal genus Aspergillus.</title>
        <authorList>
            <person name="de Vries R.P."/>
            <person name="Riley R."/>
            <person name="Wiebenga A."/>
            <person name="Aguilar-Osorio G."/>
            <person name="Amillis S."/>
            <person name="Uchima C.A."/>
            <person name="Anderluh G."/>
            <person name="Asadollahi M."/>
            <person name="Askin M."/>
            <person name="Barry K."/>
            <person name="Battaglia E."/>
            <person name="Bayram O."/>
            <person name="Benocci T."/>
            <person name="Braus-Stromeyer S.A."/>
            <person name="Caldana C."/>
            <person name="Canovas D."/>
            <person name="Cerqueira G.C."/>
            <person name="Chen F."/>
            <person name="Chen W."/>
            <person name="Choi C."/>
            <person name="Clum A."/>
            <person name="Dos Santos R.A."/>
            <person name="Damasio A.R."/>
            <person name="Diallinas G."/>
            <person name="Emri T."/>
            <person name="Fekete E."/>
            <person name="Flipphi M."/>
            <person name="Freyberg S."/>
            <person name="Gallo A."/>
            <person name="Gournas C."/>
            <person name="Habgood R."/>
            <person name="Hainaut M."/>
            <person name="Harispe M.L."/>
            <person name="Henrissat B."/>
            <person name="Hilden K.S."/>
            <person name="Hope R."/>
            <person name="Hossain A."/>
            <person name="Karabika E."/>
            <person name="Karaffa L."/>
            <person name="Karanyi Z."/>
            <person name="Krasevec N."/>
            <person name="Kuo A."/>
            <person name="Kusch H."/>
            <person name="LaButti K."/>
            <person name="Lagendijk E.L."/>
            <person name="Lapidus A."/>
            <person name="Levasseur A."/>
            <person name="Lindquist E."/>
            <person name="Lipzen A."/>
            <person name="Logrieco A.F."/>
            <person name="MacCabe A."/>
            <person name="Maekelae M.R."/>
            <person name="Malavazi I."/>
            <person name="Melin P."/>
            <person name="Meyer V."/>
            <person name="Mielnichuk N."/>
            <person name="Miskei M."/>
            <person name="Molnar A.P."/>
            <person name="Mule G."/>
            <person name="Ngan C.Y."/>
            <person name="Orejas M."/>
            <person name="Orosz E."/>
            <person name="Ouedraogo J.P."/>
            <person name="Overkamp K.M."/>
            <person name="Park H.-S."/>
            <person name="Perrone G."/>
            <person name="Piumi F."/>
            <person name="Punt P.J."/>
            <person name="Ram A.F."/>
            <person name="Ramon A."/>
            <person name="Rauscher S."/>
            <person name="Record E."/>
            <person name="Riano-Pachon D.M."/>
            <person name="Robert V."/>
            <person name="Roehrig J."/>
            <person name="Ruller R."/>
            <person name="Salamov A."/>
            <person name="Salih N.S."/>
            <person name="Samson R.A."/>
            <person name="Sandor E."/>
            <person name="Sanguinetti M."/>
            <person name="Schuetze T."/>
            <person name="Sepcic K."/>
            <person name="Shelest E."/>
            <person name="Sherlock G."/>
            <person name="Sophianopoulou V."/>
            <person name="Squina F.M."/>
            <person name="Sun H."/>
            <person name="Susca A."/>
            <person name="Todd R.B."/>
            <person name="Tsang A."/>
            <person name="Unkles S.E."/>
            <person name="van de Wiele N."/>
            <person name="van Rossen-Uffink D."/>
            <person name="Oliveira J.V."/>
            <person name="Vesth T.C."/>
            <person name="Visser J."/>
            <person name="Yu J.-H."/>
            <person name="Zhou M."/>
            <person name="Andersen M.R."/>
            <person name="Archer D.B."/>
            <person name="Baker S.E."/>
            <person name="Benoit I."/>
            <person name="Brakhage A.A."/>
            <person name="Braus G.H."/>
            <person name="Fischer R."/>
            <person name="Frisvad J.C."/>
            <person name="Goldman G.H."/>
            <person name="Houbraken J."/>
            <person name="Oakley B."/>
            <person name="Pocsi I."/>
            <person name="Scazzocchio C."/>
            <person name="Seiboth B."/>
            <person name="vanKuyk P.A."/>
            <person name="Wortman J."/>
            <person name="Dyer P.S."/>
            <person name="Grigoriev I.V."/>
        </authorList>
    </citation>
    <scope>NUCLEOTIDE SEQUENCE [LARGE SCALE GENOMIC DNA]</scope>
    <source>
        <strain evidence="2">DTO 134E9</strain>
    </source>
</reference>
<dbReference type="STRING" id="1073089.A0A1L9RYS6"/>
<evidence type="ECO:0008006" key="3">
    <source>
        <dbReference type="Google" id="ProtNLM"/>
    </source>
</evidence>
<dbReference type="OrthoDB" id="2117718at2759"/>
<protein>
    <recommendedName>
        <fullName evidence="3">Glutathionylspermidine synthase pre-ATP-grasp-like domain-containing protein</fullName>
    </recommendedName>
</protein>
<evidence type="ECO:0000313" key="2">
    <source>
        <dbReference type="Proteomes" id="UP000184383"/>
    </source>
</evidence>
<accession>A0A1L9RYS6</accession>
<dbReference type="VEuPathDB" id="FungiDB:ASPWEDRAFT_122758"/>